<feature type="transmembrane region" description="Helical" evidence="4">
    <location>
        <begin position="343"/>
        <end position="364"/>
    </location>
</feature>
<keyword evidence="6" id="KW-1185">Reference proteome</keyword>
<dbReference type="InterPro" id="IPR021884">
    <property type="entry name" value="Ice-bd_prot"/>
</dbReference>
<keyword evidence="2" id="KW-0732">Signal</keyword>
<dbReference type="InterPro" id="IPR050149">
    <property type="entry name" value="Collagen_superfamily"/>
</dbReference>
<dbReference type="GO" id="GO:0031012">
    <property type="term" value="C:extracellular matrix"/>
    <property type="evidence" value="ECO:0007669"/>
    <property type="project" value="TreeGrafter"/>
</dbReference>
<accession>A0A505D2I9</accession>
<organism evidence="5 6">
    <name type="scientific">Streptomyces sporangiiformans</name>
    <dbReference type="NCBI Taxonomy" id="2315329"/>
    <lineage>
        <taxon>Bacteria</taxon>
        <taxon>Bacillati</taxon>
        <taxon>Actinomycetota</taxon>
        <taxon>Actinomycetes</taxon>
        <taxon>Kitasatosporales</taxon>
        <taxon>Streptomycetaceae</taxon>
        <taxon>Streptomyces</taxon>
    </lineage>
</organism>
<name>A0A505D2I9_9ACTN</name>
<evidence type="ECO:0000313" key="6">
    <source>
        <dbReference type="Proteomes" id="UP000317378"/>
    </source>
</evidence>
<evidence type="ECO:0000256" key="1">
    <source>
        <dbReference type="ARBA" id="ARBA00005445"/>
    </source>
</evidence>
<proteinExistence type="inferred from homology"/>
<feature type="region of interest" description="Disordered" evidence="3">
    <location>
        <begin position="250"/>
        <end position="335"/>
    </location>
</feature>
<feature type="compositionally biased region" description="Low complexity" evidence="3">
    <location>
        <begin position="256"/>
        <end position="265"/>
    </location>
</feature>
<feature type="compositionally biased region" description="Low complexity" evidence="3">
    <location>
        <begin position="291"/>
        <end position="307"/>
    </location>
</feature>
<dbReference type="OrthoDB" id="2082707at2"/>
<gene>
    <name evidence="5" type="ORF">FGD71_044805</name>
</gene>
<keyword evidence="4" id="KW-0812">Transmembrane</keyword>
<dbReference type="Pfam" id="PF01391">
    <property type="entry name" value="Collagen"/>
    <property type="match status" value="1"/>
</dbReference>
<keyword evidence="4" id="KW-0472">Membrane</keyword>
<dbReference type="Proteomes" id="UP000317378">
    <property type="component" value="Unassembled WGS sequence"/>
</dbReference>
<dbReference type="PANTHER" id="PTHR24023:SF1082">
    <property type="entry name" value="COLLAGEN TRIPLE HELIX REPEAT"/>
    <property type="match status" value="1"/>
</dbReference>
<protein>
    <submittedName>
        <fullName evidence="5">DUF3494 domain-containing protein</fullName>
    </submittedName>
</protein>
<keyword evidence="4" id="KW-1133">Transmembrane helix</keyword>
<evidence type="ECO:0000256" key="2">
    <source>
        <dbReference type="ARBA" id="ARBA00022729"/>
    </source>
</evidence>
<comment type="similarity">
    <text evidence="1">Belongs to the ice-binding protein family.</text>
</comment>
<dbReference type="InterPro" id="IPR008160">
    <property type="entry name" value="Collagen"/>
</dbReference>
<sequence length="377" mass="37776">MPETSRPAAPLREWRQLRAFTALVAGALLTCLAGLVLTSGQALAVATPVDLASAKGYAILAGTGVANTGNSIVQGDLGVSPGSDATGFPPGIVYGATHTADAIAAQAQTDLENAYDDAAGQAPDANMAGDIGGNTLTPGVYHAAGPLSYTGTLTLDAGGDPNAVWVFQLDSTLTTGTNSYLELRNGAQASNVFWQVADTATLGADSFFQGTIMAVNSISLESGSWIHGGALSREGSVTLENSVITLNGLVGPPGPAGATGSAGPAGPSGPAGPTGEEGAQGSTGPRGPQGETGPAGPRGPRGVPGSRETSHPRPPHGHSSDDDDDHHRPEGADHMAETGPEEYVVPGAISAGAILLGGWIVYAVRKRRTSADSDFDI</sequence>
<comment type="caution">
    <text evidence="5">The sequence shown here is derived from an EMBL/GenBank/DDBJ whole genome shotgun (WGS) entry which is preliminary data.</text>
</comment>
<feature type="compositionally biased region" description="Basic and acidic residues" evidence="3">
    <location>
        <begin position="325"/>
        <end position="335"/>
    </location>
</feature>
<dbReference type="EMBL" id="VCHX02000346">
    <property type="protein sequence ID" value="TPQ15875.1"/>
    <property type="molecule type" value="Genomic_DNA"/>
</dbReference>
<dbReference type="PANTHER" id="PTHR24023">
    <property type="entry name" value="COLLAGEN ALPHA"/>
    <property type="match status" value="1"/>
</dbReference>
<dbReference type="AlphaFoldDB" id="A0A505D2I9"/>
<evidence type="ECO:0000256" key="4">
    <source>
        <dbReference type="SAM" id="Phobius"/>
    </source>
</evidence>
<evidence type="ECO:0000256" key="3">
    <source>
        <dbReference type="SAM" id="MobiDB-lite"/>
    </source>
</evidence>
<dbReference type="GO" id="GO:0005615">
    <property type="term" value="C:extracellular space"/>
    <property type="evidence" value="ECO:0007669"/>
    <property type="project" value="TreeGrafter"/>
</dbReference>
<reference evidence="5 6" key="1">
    <citation type="submission" date="2019-06" db="EMBL/GenBank/DDBJ databases">
        <title>Streptomyces sporangiiformans sp. nov., a novel actinomycete isolated from soil in Mount Song.</title>
        <authorList>
            <person name="Han L."/>
        </authorList>
    </citation>
    <scope>NUCLEOTIDE SEQUENCE [LARGE SCALE GENOMIC DNA]</scope>
    <source>
        <strain evidence="5 6">NEAU-SSA 1</strain>
    </source>
</reference>
<evidence type="ECO:0000313" key="5">
    <source>
        <dbReference type="EMBL" id="TPQ15875.1"/>
    </source>
</evidence>
<dbReference type="Pfam" id="PF11999">
    <property type="entry name" value="Ice_binding"/>
    <property type="match status" value="1"/>
</dbReference>